<proteinExistence type="predicted"/>
<reference evidence="2" key="1">
    <citation type="submission" date="2023-04" db="EMBL/GenBank/DDBJ databases">
        <authorList>
            <consortium name="ELIXIR-Norway"/>
        </authorList>
    </citation>
    <scope>NUCLEOTIDE SEQUENCE [LARGE SCALE GENOMIC DNA]</scope>
</reference>
<gene>
    <name evidence="2" type="ORF">MRATA1EN1_LOCUS4712</name>
</gene>
<feature type="region of interest" description="Disordered" evidence="1">
    <location>
        <begin position="84"/>
        <end position="106"/>
    </location>
</feature>
<name>A0ABN8Y442_RANTA</name>
<dbReference type="EMBL" id="OX459949">
    <property type="protein sequence ID" value="CAI9155750.1"/>
    <property type="molecule type" value="Genomic_DNA"/>
</dbReference>
<dbReference type="Proteomes" id="UP001176941">
    <property type="component" value="Chromosome 13"/>
</dbReference>
<sequence length="106" mass="11001">MGQQGLCSLMLRAPSEQSLPTLRICPPLLSDRVFSPQSTSASNWAPPGSASPRPGPPRPTCCVSRLISSAVALALPLSAAQRKGPALGLSSPLEDLPSVSGGVWRR</sequence>
<evidence type="ECO:0000313" key="3">
    <source>
        <dbReference type="Proteomes" id="UP001176941"/>
    </source>
</evidence>
<evidence type="ECO:0000256" key="1">
    <source>
        <dbReference type="SAM" id="MobiDB-lite"/>
    </source>
</evidence>
<keyword evidence="3" id="KW-1185">Reference proteome</keyword>
<protein>
    <submittedName>
        <fullName evidence="2">Uncharacterized protein</fullName>
    </submittedName>
</protein>
<organism evidence="2 3">
    <name type="scientific">Rangifer tarandus platyrhynchus</name>
    <name type="common">Svalbard reindeer</name>
    <dbReference type="NCBI Taxonomy" id="3082113"/>
    <lineage>
        <taxon>Eukaryota</taxon>
        <taxon>Metazoa</taxon>
        <taxon>Chordata</taxon>
        <taxon>Craniata</taxon>
        <taxon>Vertebrata</taxon>
        <taxon>Euteleostomi</taxon>
        <taxon>Mammalia</taxon>
        <taxon>Eutheria</taxon>
        <taxon>Laurasiatheria</taxon>
        <taxon>Artiodactyla</taxon>
        <taxon>Ruminantia</taxon>
        <taxon>Pecora</taxon>
        <taxon>Cervidae</taxon>
        <taxon>Odocoileinae</taxon>
        <taxon>Rangifer</taxon>
    </lineage>
</organism>
<evidence type="ECO:0000313" key="2">
    <source>
        <dbReference type="EMBL" id="CAI9155750.1"/>
    </source>
</evidence>
<accession>A0ABN8Y442</accession>
<feature type="region of interest" description="Disordered" evidence="1">
    <location>
        <begin position="35"/>
        <end position="59"/>
    </location>
</feature>